<dbReference type="AlphaFoldDB" id="A0A7R7MZS6"/>
<evidence type="ECO:0000256" key="1">
    <source>
        <dbReference type="SAM" id="Coils"/>
    </source>
</evidence>
<keyword evidence="2" id="KW-0614">Plasmid</keyword>
<organism evidence="2 3">
    <name type="scientific">Mycobacterium intracellulare</name>
    <dbReference type="NCBI Taxonomy" id="1767"/>
    <lineage>
        <taxon>Bacteria</taxon>
        <taxon>Bacillati</taxon>
        <taxon>Actinomycetota</taxon>
        <taxon>Actinomycetes</taxon>
        <taxon>Mycobacteriales</taxon>
        <taxon>Mycobacteriaceae</taxon>
        <taxon>Mycobacterium</taxon>
        <taxon>Mycobacterium avium complex (MAC)</taxon>
    </lineage>
</organism>
<geneLocation type="plasmid" evidence="2 3">
    <name>pM018</name>
</geneLocation>
<dbReference type="RefSeq" id="WP_202349083.1">
    <property type="nucleotide sequence ID" value="NZ_AP024256.1"/>
</dbReference>
<evidence type="ECO:0000313" key="2">
    <source>
        <dbReference type="EMBL" id="BCP02540.1"/>
    </source>
</evidence>
<protein>
    <submittedName>
        <fullName evidence="2">Uncharacterized protein</fullName>
    </submittedName>
</protein>
<accession>A0A7R7MZS6</accession>
<keyword evidence="1" id="KW-0175">Coiled coil</keyword>
<sequence>MAEINEEQKAILRIYLASEDSRIREKQEEADRLERGAHQAAGQLEEMVKARNAVAEGLF</sequence>
<gene>
    <name evidence="2" type="ORF">MINTM018_53090</name>
</gene>
<dbReference type="Proteomes" id="UP000595205">
    <property type="component" value="Plasmid pM018"/>
</dbReference>
<dbReference type="EMBL" id="AP024256">
    <property type="protein sequence ID" value="BCP02540.1"/>
    <property type="molecule type" value="Genomic_DNA"/>
</dbReference>
<name>A0A7R7MZS6_MYCIT</name>
<evidence type="ECO:0000313" key="3">
    <source>
        <dbReference type="Proteomes" id="UP000595205"/>
    </source>
</evidence>
<proteinExistence type="predicted"/>
<reference evidence="2 3" key="1">
    <citation type="submission" date="2020-12" db="EMBL/GenBank/DDBJ databases">
        <title>Genome sequence of clinical Mycobacterium intracellulare strains.</title>
        <authorList>
            <person name="Tateishi Y."/>
            <person name="Matsumoto S."/>
            <person name="Fukushima Y."/>
            <person name="Nakajima C."/>
            <person name="Suzuki Y."/>
        </authorList>
    </citation>
    <scope>NUCLEOTIDE SEQUENCE [LARGE SCALE GENOMIC DNA]</scope>
    <source>
        <strain evidence="2 3">M018</strain>
        <plasmid evidence="2 3">pM018</plasmid>
    </source>
</reference>
<feature type="coiled-coil region" evidence="1">
    <location>
        <begin position="16"/>
        <end position="43"/>
    </location>
</feature>